<evidence type="ECO:0000259" key="1">
    <source>
        <dbReference type="Pfam" id="PF07143"/>
    </source>
</evidence>
<keyword evidence="3" id="KW-1185">Reference proteome</keyword>
<dbReference type="Gene3D" id="2.40.370.10">
    <property type="entry name" value="AttH-like domain"/>
    <property type="match status" value="2"/>
</dbReference>
<dbReference type="Pfam" id="PF17186">
    <property type="entry name" value="Lipocalin_9"/>
    <property type="match status" value="1"/>
</dbReference>
<reference evidence="3" key="1">
    <citation type="journal article" date="2019" name="Int. J. Syst. Evol. Microbiol.">
        <title>The Global Catalogue of Microorganisms (GCM) 10K type strain sequencing project: providing services to taxonomists for standard genome sequencing and annotation.</title>
        <authorList>
            <consortium name="The Broad Institute Genomics Platform"/>
            <consortium name="The Broad Institute Genome Sequencing Center for Infectious Disease"/>
            <person name="Wu L."/>
            <person name="Ma J."/>
        </authorList>
    </citation>
    <scope>NUCLEOTIDE SEQUENCE [LARGE SCALE GENOMIC DNA]</scope>
    <source>
        <strain evidence="3">CGMCC 1.10992</strain>
    </source>
</reference>
<dbReference type="Proteomes" id="UP001597380">
    <property type="component" value="Unassembled WGS sequence"/>
</dbReference>
<dbReference type="RefSeq" id="WP_345338757.1">
    <property type="nucleotide sequence ID" value="NZ_BAABLI010000007.1"/>
</dbReference>
<proteinExistence type="predicted"/>
<evidence type="ECO:0000313" key="2">
    <source>
        <dbReference type="EMBL" id="MFD2094590.1"/>
    </source>
</evidence>
<dbReference type="EMBL" id="JBHUHT010000004">
    <property type="protein sequence ID" value="MFD2094590.1"/>
    <property type="molecule type" value="Genomic_DNA"/>
</dbReference>
<evidence type="ECO:0000313" key="3">
    <source>
        <dbReference type="Proteomes" id="UP001597380"/>
    </source>
</evidence>
<organism evidence="2 3">
    <name type="scientific">Corallincola platygyrae</name>
    <dbReference type="NCBI Taxonomy" id="1193278"/>
    <lineage>
        <taxon>Bacteria</taxon>
        <taxon>Pseudomonadati</taxon>
        <taxon>Pseudomonadota</taxon>
        <taxon>Gammaproteobacteria</taxon>
        <taxon>Alteromonadales</taxon>
        <taxon>Psychromonadaceae</taxon>
        <taxon>Corallincola</taxon>
    </lineage>
</organism>
<dbReference type="PROSITE" id="PS51257">
    <property type="entry name" value="PROKAR_LIPOPROTEIN"/>
    <property type="match status" value="1"/>
</dbReference>
<name>A0ABW4XGF8_9GAMM</name>
<dbReference type="PANTHER" id="PTHR38591:SF1">
    <property type="entry name" value="BLL1000 PROTEIN"/>
    <property type="match status" value="1"/>
</dbReference>
<sequence>MMNHNKHILRRTMLAFSPKILISLILTLSLALIGCSPAGDESGRKLKSDEAADDTGYNQILKGDQIEGYRQARPGVPLSFPEDHGEHPDYRIEWWYLTANLTADLDNDLATQEGLRTNREYGIQFTLFRNRMQPPAETEKEDAGWATPQIYMAHAALSTPTGHYEAEIFARGGVGLVEVQPEPFVVRIEDWLFGKSKKADVNLNATTPITGDILPIQLALDTGEFALDLELSGNGAIALHGDNGFSRKHPTNEVGSYYYSMPHLSISGTVQLPEQEGGGEISVSGLAWLDREWSSQYLSDEQTGWDWMSLHLDDGRGLMAFRLRQKDGNHYIYGSLITPEGEVTTLDRNTLEFEPIEYAKVSAPDGDGRERVRPVPVGWQVGLPTESLSWQVHALHADQQMNTLFPYWEGAVLCAEPAQCRGYLELTGY</sequence>
<comment type="caution">
    <text evidence="2">The sequence shown here is derived from an EMBL/GenBank/DDBJ whole genome shotgun (WGS) entry which is preliminary data.</text>
</comment>
<gene>
    <name evidence="2" type="ORF">ACFSJ3_01215</name>
</gene>
<protein>
    <submittedName>
        <fullName evidence="2">Lipocalin-like domain-containing protein</fullName>
    </submittedName>
</protein>
<dbReference type="InterPro" id="IPR023374">
    <property type="entry name" value="AttH-like_dom_sf"/>
</dbReference>
<dbReference type="InterPro" id="IPR010791">
    <property type="entry name" value="AttH_dom"/>
</dbReference>
<dbReference type="SUPFAM" id="SSF159245">
    <property type="entry name" value="AttH-like"/>
    <property type="match status" value="1"/>
</dbReference>
<dbReference type="Pfam" id="PF07143">
    <property type="entry name" value="CrtC"/>
    <property type="match status" value="1"/>
</dbReference>
<accession>A0ABW4XGF8</accession>
<dbReference type="PANTHER" id="PTHR38591">
    <property type="entry name" value="HYDROLASE"/>
    <property type="match status" value="1"/>
</dbReference>
<feature type="domain" description="AttH" evidence="1">
    <location>
        <begin position="92"/>
        <end position="295"/>
    </location>
</feature>